<feature type="compositionally biased region" description="Basic residues" evidence="1">
    <location>
        <begin position="376"/>
        <end position="388"/>
    </location>
</feature>
<sequence length="1128" mass="123763">MGSYILTLSPWVSASKKRWGESTASKLPSNGLAPIDEDDDVFVEKGSTKDRKKMKLFSKRKPASFISGLSFRKNKKLSHYNKGIGPLSEDSLLVTPCDGDSASIRSSVSSLEEQLSDQRTDSVDSGIDCLHPAFMSGANLSCGKRTSAASPLSSTSSLPSASTSKLASDQPSNPKMQKRHSQSNVIYHSHSNTGQRSRGKGRAPIASPEDDSLLDNPEQDYDSDSDTDLRSPPRKSDVSVKDSNCAHNSSASSFHTLSDCSSCDYDTDSDSESSSSCSSDGRHCCLDRSTESDSDTDSDTSQCSAYYVPPKCYTDSFSSQGGSLTGRQERIPVSKGSKLPFNSVHTNCVNTSKSVAKQDSFTNHRSRTEKAPLSFLRRRKDKKSSKASKKAEKSFNISQIGEKLFNSSRMEGKLTNKSWTEDKTYNNKRKSTGEKLFNSSYTFNTSQTENKSINSSSRSLNSSSLSRNSTGRDVSRNGRSLNGSSLSRNSTGRDVNRNGQSLNSSSRSLNSSRTLDVSGRSLNNSGRSLNSSSRTLDVSGRSLNSSSRSLNSSRTLDVSGRSLNSSSRTLDVGGRSFNTSSRTLDVGGRSLNSSSRSLNSSGHSRKSRSQSMNDGRLVKSSGNSVVMENPHVLVNPSPKYVTSQADHSITATPVRESTSNLTVNSRSAFSRWNTPGSLPRTRISYVDGGNFDLTSEEPIYHEIDDINVTDSVSDHYVNMRNTNDAQMSSFGYVQMCAARNMEPVSGDLSQTMSSSDDGLYVQNESSQRSDVLDSSVHVCDQQVCDQHSQLPLNTCDNNNDNFADLKDSPNITLPLDTSKSIVDVRRAMKKTAFWVENATYDSTCGSEDGSPSSLLKDKKTVSEMDLCNQIIDIYFGEDSDSSLSSSCLENSLDQDSSLSFGTDENASPDEFTTVLTSPQTIETNVDDYSVATFVSEPYQTSKARTRKIRNDGDDLDDGAQQDQKVRTADTINTKHRQLENTILKEKIENIKTPKKSEKTKSAEATSVSRVFCDSRPPSLLSEHEVDTITKLHTICNSQRKVSYVDVSKAGMVIKHFPPPKHASRLSWCDQLTNADLNHHTPTTSPAKRSILHQRPQSFIFPYVEDEPSPIVITRVRRSKSSRRKEWPW</sequence>
<evidence type="ECO:0000256" key="1">
    <source>
        <dbReference type="SAM" id="MobiDB-lite"/>
    </source>
</evidence>
<feature type="compositionally biased region" description="Polar residues" evidence="1">
    <location>
        <begin position="241"/>
        <end position="255"/>
    </location>
</feature>
<feature type="compositionally biased region" description="Basic and acidic residues" evidence="1">
    <location>
        <begin position="227"/>
        <end position="240"/>
    </location>
</feature>
<feature type="region of interest" description="Disordered" evidence="1">
    <location>
        <begin position="358"/>
        <end position="394"/>
    </location>
</feature>
<proteinExistence type="predicted"/>
<dbReference type="Proteomes" id="UP000242188">
    <property type="component" value="Unassembled WGS sequence"/>
</dbReference>
<organism evidence="2 3">
    <name type="scientific">Mizuhopecten yessoensis</name>
    <name type="common">Japanese scallop</name>
    <name type="synonym">Patinopecten yessoensis</name>
    <dbReference type="NCBI Taxonomy" id="6573"/>
    <lineage>
        <taxon>Eukaryota</taxon>
        <taxon>Metazoa</taxon>
        <taxon>Spiralia</taxon>
        <taxon>Lophotrochozoa</taxon>
        <taxon>Mollusca</taxon>
        <taxon>Bivalvia</taxon>
        <taxon>Autobranchia</taxon>
        <taxon>Pteriomorphia</taxon>
        <taxon>Pectinida</taxon>
        <taxon>Pectinoidea</taxon>
        <taxon>Pectinidae</taxon>
        <taxon>Mizuhopecten</taxon>
    </lineage>
</organism>
<feature type="compositionally biased region" description="Polar residues" evidence="1">
    <location>
        <begin position="104"/>
        <end position="113"/>
    </location>
</feature>
<feature type="compositionally biased region" description="Low complexity" evidence="1">
    <location>
        <begin position="477"/>
        <end position="490"/>
    </location>
</feature>
<dbReference type="OrthoDB" id="6137713at2759"/>
<feature type="compositionally biased region" description="Low complexity" evidence="1">
    <location>
        <begin position="146"/>
        <end position="168"/>
    </location>
</feature>
<accession>A0A210PT60</accession>
<protein>
    <submittedName>
        <fullName evidence="2">Uncharacterized protein</fullName>
    </submittedName>
</protein>
<feature type="compositionally biased region" description="Low complexity" evidence="1">
    <location>
        <begin position="454"/>
        <end position="469"/>
    </location>
</feature>
<name>A0A210PT60_MIZYE</name>
<feature type="compositionally biased region" description="Low complexity" evidence="1">
    <location>
        <begin position="588"/>
        <end position="602"/>
    </location>
</feature>
<keyword evidence="3" id="KW-1185">Reference proteome</keyword>
<feature type="compositionally biased region" description="Low complexity" evidence="1">
    <location>
        <begin position="541"/>
        <end position="554"/>
    </location>
</feature>
<feature type="compositionally biased region" description="Acidic residues" evidence="1">
    <location>
        <begin position="208"/>
        <end position="226"/>
    </location>
</feature>
<evidence type="ECO:0000313" key="3">
    <source>
        <dbReference type="Proteomes" id="UP000242188"/>
    </source>
</evidence>
<feature type="region of interest" description="Disordered" evidence="1">
    <location>
        <begin position="142"/>
        <end position="255"/>
    </location>
</feature>
<feature type="region of interest" description="Disordered" evidence="1">
    <location>
        <begin position="445"/>
        <end position="626"/>
    </location>
</feature>
<feature type="region of interest" description="Disordered" evidence="1">
    <location>
        <begin position="746"/>
        <end position="766"/>
    </location>
</feature>
<gene>
    <name evidence="2" type="ORF">KP79_PYT19097</name>
</gene>
<feature type="region of interest" description="Disordered" evidence="1">
    <location>
        <begin position="104"/>
        <end position="123"/>
    </location>
</feature>
<feature type="compositionally biased region" description="Polar residues" evidence="1">
    <location>
        <begin position="182"/>
        <end position="196"/>
    </location>
</feature>
<dbReference type="EMBL" id="NEDP02005515">
    <property type="protein sequence ID" value="OWF39675.1"/>
    <property type="molecule type" value="Genomic_DNA"/>
</dbReference>
<comment type="caution">
    <text evidence="2">The sequence shown here is derived from an EMBL/GenBank/DDBJ whole genome shotgun (WGS) entry which is preliminary data.</text>
</comment>
<evidence type="ECO:0000313" key="2">
    <source>
        <dbReference type="EMBL" id="OWF39675.1"/>
    </source>
</evidence>
<reference evidence="2 3" key="1">
    <citation type="journal article" date="2017" name="Nat. Ecol. Evol.">
        <title>Scallop genome provides insights into evolution of bilaterian karyotype and development.</title>
        <authorList>
            <person name="Wang S."/>
            <person name="Zhang J."/>
            <person name="Jiao W."/>
            <person name="Li J."/>
            <person name="Xun X."/>
            <person name="Sun Y."/>
            <person name="Guo X."/>
            <person name="Huan P."/>
            <person name="Dong B."/>
            <person name="Zhang L."/>
            <person name="Hu X."/>
            <person name="Sun X."/>
            <person name="Wang J."/>
            <person name="Zhao C."/>
            <person name="Wang Y."/>
            <person name="Wang D."/>
            <person name="Huang X."/>
            <person name="Wang R."/>
            <person name="Lv J."/>
            <person name="Li Y."/>
            <person name="Zhang Z."/>
            <person name="Liu B."/>
            <person name="Lu W."/>
            <person name="Hui Y."/>
            <person name="Liang J."/>
            <person name="Zhou Z."/>
            <person name="Hou R."/>
            <person name="Li X."/>
            <person name="Liu Y."/>
            <person name="Li H."/>
            <person name="Ning X."/>
            <person name="Lin Y."/>
            <person name="Zhao L."/>
            <person name="Xing Q."/>
            <person name="Dou J."/>
            <person name="Li Y."/>
            <person name="Mao J."/>
            <person name="Guo H."/>
            <person name="Dou H."/>
            <person name="Li T."/>
            <person name="Mu C."/>
            <person name="Jiang W."/>
            <person name="Fu Q."/>
            <person name="Fu X."/>
            <person name="Miao Y."/>
            <person name="Liu J."/>
            <person name="Yu Q."/>
            <person name="Li R."/>
            <person name="Liao H."/>
            <person name="Li X."/>
            <person name="Kong Y."/>
            <person name="Jiang Z."/>
            <person name="Chourrout D."/>
            <person name="Li R."/>
            <person name="Bao Z."/>
        </authorList>
    </citation>
    <scope>NUCLEOTIDE SEQUENCE [LARGE SCALE GENOMIC DNA]</scope>
    <source>
        <strain evidence="2 3">PY_sf001</strain>
    </source>
</reference>
<feature type="compositionally biased region" description="Low complexity" evidence="1">
    <location>
        <begin position="501"/>
        <end position="534"/>
    </location>
</feature>
<feature type="compositionally biased region" description="Polar residues" evidence="1">
    <location>
        <begin position="747"/>
        <end position="766"/>
    </location>
</feature>
<dbReference type="AlphaFoldDB" id="A0A210PT60"/>